<comment type="caution">
    <text evidence="9">The sequence shown here is derived from an EMBL/GenBank/DDBJ whole genome shotgun (WGS) entry which is preliminary data.</text>
</comment>
<comment type="cofactor">
    <cofactor evidence="8">
        <name>a divalent metal cation</name>
        <dbReference type="ChEBI" id="CHEBI:60240"/>
    </cofactor>
    <text evidence="8">Binds 2 divalent metal cations per subunit.</text>
</comment>
<gene>
    <name evidence="9" type="ORF">BXT86_06495</name>
</gene>
<evidence type="ECO:0000256" key="5">
    <source>
        <dbReference type="ARBA" id="ARBA00022801"/>
    </source>
</evidence>
<dbReference type="GO" id="GO:0046872">
    <property type="term" value="F:metal ion binding"/>
    <property type="evidence" value="ECO:0007669"/>
    <property type="project" value="UniProtKB-UniRule"/>
</dbReference>
<evidence type="ECO:0000313" key="10">
    <source>
        <dbReference type="Proteomes" id="UP000191663"/>
    </source>
</evidence>
<evidence type="ECO:0000256" key="7">
    <source>
        <dbReference type="PIRSR" id="PIRSR001123-1"/>
    </source>
</evidence>
<comment type="similarity">
    <text evidence="1 6">Belongs to the peptidase M42 family.</text>
</comment>
<dbReference type="Gene3D" id="3.40.630.10">
    <property type="entry name" value="Zn peptidases"/>
    <property type="match status" value="1"/>
</dbReference>
<dbReference type="SUPFAM" id="SSF53187">
    <property type="entry name" value="Zn-dependent exopeptidases"/>
    <property type="match status" value="1"/>
</dbReference>
<dbReference type="InterPro" id="IPR023367">
    <property type="entry name" value="Peptidase_M42_dom2"/>
</dbReference>
<dbReference type="GO" id="GO:0004177">
    <property type="term" value="F:aminopeptidase activity"/>
    <property type="evidence" value="ECO:0007669"/>
    <property type="project" value="UniProtKB-UniRule"/>
</dbReference>
<dbReference type="Proteomes" id="UP000191663">
    <property type="component" value="Unassembled WGS sequence"/>
</dbReference>
<evidence type="ECO:0008006" key="11">
    <source>
        <dbReference type="Google" id="ProtNLM"/>
    </source>
</evidence>
<keyword evidence="2" id="KW-0031">Aminopeptidase</keyword>
<evidence type="ECO:0000313" key="9">
    <source>
        <dbReference type="EMBL" id="OPX17443.1"/>
    </source>
</evidence>
<keyword evidence="5" id="KW-0378">Hydrolase</keyword>
<dbReference type="PIRSF" id="PIRSF001123">
    <property type="entry name" value="PepA_GA"/>
    <property type="match status" value="1"/>
</dbReference>
<feature type="active site" description="Proton acceptor" evidence="7">
    <location>
        <position position="205"/>
    </location>
</feature>
<dbReference type="InterPro" id="IPR051464">
    <property type="entry name" value="Peptidase_M42_aminopept"/>
</dbReference>
<dbReference type="PANTHER" id="PTHR32481:SF7">
    <property type="entry name" value="AMINOPEPTIDASE YHFE-RELATED"/>
    <property type="match status" value="1"/>
</dbReference>
<dbReference type="SUPFAM" id="SSF101821">
    <property type="entry name" value="Aminopeptidase/glucanase lid domain"/>
    <property type="match status" value="1"/>
</dbReference>
<keyword evidence="3" id="KW-0645">Protease</keyword>
<dbReference type="AlphaFoldDB" id="A0A1V4QDK8"/>
<dbReference type="Pfam" id="PF05343">
    <property type="entry name" value="Peptidase_M42"/>
    <property type="match status" value="1"/>
</dbReference>
<dbReference type="InterPro" id="IPR008007">
    <property type="entry name" value="Peptidase_M42"/>
</dbReference>
<feature type="binding site" evidence="8">
    <location>
        <position position="173"/>
    </location>
    <ligand>
        <name>Zn(2+)</name>
        <dbReference type="ChEBI" id="CHEBI:29105"/>
        <label>1</label>
    </ligand>
</feature>
<keyword evidence="4 8" id="KW-0479">Metal-binding</keyword>
<evidence type="ECO:0000256" key="6">
    <source>
        <dbReference type="PIRNR" id="PIRNR001123"/>
    </source>
</evidence>
<proteinExistence type="inferred from homology"/>
<dbReference type="PANTHER" id="PTHR32481">
    <property type="entry name" value="AMINOPEPTIDASE"/>
    <property type="match status" value="1"/>
</dbReference>
<evidence type="ECO:0000256" key="8">
    <source>
        <dbReference type="PIRSR" id="PIRSR001123-2"/>
    </source>
</evidence>
<dbReference type="EMBL" id="MUKB01000124">
    <property type="protein sequence ID" value="OPX17443.1"/>
    <property type="molecule type" value="Genomic_DNA"/>
</dbReference>
<feature type="binding site" evidence="8">
    <location>
        <position position="312"/>
    </location>
    <ligand>
        <name>Zn(2+)</name>
        <dbReference type="ChEBI" id="CHEBI:29105"/>
        <label>2</label>
    </ligand>
</feature>
<name>A0A1V4QDK8_UNCW3</name>
<evidence type="ECO:0000256" key="4">
    <source>
        <dbReference type="ARBA" id="ARBA00022723"/>
    </source>
</evidence>
<organism evidence="9 10">
    <name type="scientific">candidate division WOR-3 bacterium 4484_100</name>
    <dbReference type="NCBI Taxonomy" id="1936077"/>
    <lineage>
        <taxon>Bacteria</taxon>
        <taxon>Bacteria division WOR-3</taxon>
    </lineage>
</organism>
<feature type="binding site" evidence="8">
    <location>
        <position position="228"/>
    </location>
    <ligand>
        <name>Zn(2+)</name>
        <dbReference type="ChEBI" id="CHEBI:29105"/>
        <label>1</label>
    </ligand>
</feature>
<feature type="binding site" evidence="8">
    <location>
        <position position="63"/>
    </location>
    <ligand>
        <name>Zn(2+)</name>
        <dbReference type="ChEBI" id="CHEBI:29105"/>
        <label>1</label>
    </ligand>
</feature>
<reference evidence="10" key="1">
    <citation type="submission" date="2017-01" db="EMBL/GenBank/DDBJ databases">
        <title>Novel pathways for hydrocarbon cycling and metabolic interdependencies in hydrothermal sediment communities.</title>
        <authorList>
            <person name="Dombrowski N."/>
            <person name="Seitz K."/>
            <person name="Teske A."/>
            <person name="Baker B."/>
        </authorList>
    </citation>
    <scope>NUCLEOTIDE SEQUENCE [LARGE SCALE GENOMIC DNA]</scope>
</reference>
<feature type="binding site" evidence="8">
    <location>
        <position position="206"/>
    </location>
    <ligand>
        <name>Zn(2+)</name>
        <dbReference type="ChEBI" id="CHEBI:29105"/>
        <label>2</label>
    </ligand>
</feature>
<protein>
    <recommendedName>
        <fullName evidence="11">Peptidase M42</fullName>
    </recommendedName>
</protein>
<dbReference type="GO" id="GO:0006508">
    <property type="term" value="P:proteolysis"/>
    <property type="evidence" value="ECO:0007669"/>
    <property type="project" value="UniProtKB-KW"/>
</dbReference>
<dbReference type="Gene3D" id="2.40.30.40">
    <property type="entry name" value="Peptidase M42, domain 2"/>
    <property type="match status" value="1"/>
</dbReference>
<feature type="binding site" evidence="8">
    <location>
        <position position="173"/>
    </location>
    <ligand>
        <name>Zn(2+)</name>
        <dbReference type="ChEBI" id="CHEBI:29105"/>
        <label>2</label>
    </ligand>
</feature>
<evidence type="ECO:0000256" key="2">
    <source>
        <dbReference type="ARBA" id="ARBA00022438"/>
    </source>
</evidence>
<evidence type="ECO:0000256" key="3">
    <source>
        <dbReference type="ARBA" id="ARBA00022670"/>
    </source>
</evidence>
<evidence type="ECO:0000256" key="1">
    <source>
        <dbReference type="ARBA" id="ARBA00006272"/>
    </source>
</evidence>
<sequence>MEYLDGLLEKLTQGIGVGYTGNIRTRIKEELEALDINAEINPDGSVTALLKGSENKSLFLACHLDEIGYIVSSIDEVGRIYFSPVGGSDIRLLPGQEVVISGKVELNGYVGVRPPHLLTPDERNKVQPLDKLFVDIGLPADYVKENVQIGDVITFSNRYYKLNNDLRSAKSLDDRAGVACGILVLKELAKTAHRVNVYFVATNQEEFTSLGARVHSYRLPVDYGLVVDVTFGEYPGLREGEFFALNKGPTIARGATIPEKLYNLLIESAQELEIPYQVEPITGFTGTDADAIAFNREGIPTCIIGIPVRYMHSPVEVVALKDIERSARLITGFIKKL</sequence>
<accession>A0A1V4QDK8</accession>